<sequence>MVNNGAYTDKMPMTFENCASINNNIAGIRIGQEDSDTDATTYIRNCLIAVTETPEYDDTNVPNARGIRMREKGNFVIENCYFIYLDADGTADLIEIHDGAEDSTVTIRNCAFYNDSGRDLVRDKGNGMADVTIEDCSFHGSGSDNIEPDYEGNGLVEREVTFPYPSEITGYAVADEAEGVGPGIGPWGEKSTGSTSTTDEEDTTDPANYEHTLVLEASEDNPTDDSATPGDFDLDVYVSGEATFGETAEQDQDSISSTSDGGSKIDVNNLKPGELDSFRFNGEVVDYQKDDGYAVTVSLDGNTTTFEDLVGGDSTVDDSGDGSSDDSTDGSSGGSTDDSTDGGSDDSTDGSTDGGSDDSTDGSTDSGSDDSTDGSTDGGSSGSSDGGSTGAMTKRVVVDGSDSGRPTNYTFTVSGDVERDTDTSSRTADGTNWDRVQDFAQEEGHRAGRLRRRRVPLQRRDHQRDRRRRGDVHRRAGAVMAQAVSDTWRELPPNPDPLEDLGYDLIGWTSSPRRRAGGRSARAPDGRGHAPRGRVHRRRPAHGHRPERQGVTATRAG</sequence>
<name>A0ABD5XRX3_9EURY</name>
<dbReference type="AlphaFoldDB" id="A0ABD5XRX3"/>
<dbReference type="SUPFAM" id="SSF51126">
    <property type="entry name" value="Pectin lyase-like"/>
    <property type="match status" value="1"/>
</dbReference>
<protein>
    <submittedName>
        <fullName evidence="2">Right-handed parallel beta-helix repeat-containing protein</fullName>
    </submittedName>
</protein>
<dbReference type="Proteomes" id="UP001596368">
    <property type="component" value="Unassembled WGS sequence"/>
</dbReference>
<evidence type="ECO:0000313" key="2">
    <source>
        <dbReference type="EMBL" id="MFC7137895.1"/>
    </source>
</evidence>
<feature type="compositionally biased region" description="Low complexity" evidence="1">
    <location>
        <begin position="188"/>
        <end position="197"/>
    </location>
</feature>
<feature type="region of interest" description="Disordered" evidence="1">
    <location>
        <begin position="300"/>
        <end position="557"/>
    </location>
</feature>
<feature type="region of interest" description="Disordered" evidence="1">
    <location>
        <begin position="244"/>
        <end position="275"/>
    </location>
</feature>
<feature type="compositionally biased region" description="Basic residues" evidence="1">
    <location>
        <begin position="529"/>
        <end position="545"/>
    </location>
</feature>
<dbReference type="EMBL" id="JBHSZG010000008">
    <property type="protein sequence ID" value="MFC7137895.1"/>
    <property type="molecule type" value="Genomic_DNA"/>
</dbReference>
<evidence type="ECO:0000313" key="3">
    <source>
        <dbReference type="Proteomes" id="UP001596368"/>
    </source>
</evidence>
<organism evidence="2 3">
    <name type="scientific">Halobaculum litoreum</name>
    <dbReference type="NCBI Taxonomy" id="3031998"/>
    <lineage>
        <taxon>Archaea</taxon>
        <taxon>Methanobacteriati</taxon>
        <taxon>Methanobacteriota</taxon>
        <taxon>Stenosarchaea group</taxon>
        <taxon>Halobacteria</taxon>
        <taxon>Halobacteriales</taxon>
        <taxon>Haloferacaceae</taxon>
        <taxon>Halobaculum</taxon>
    </lineage>
</organism>
<comment type="caution">
    <text evidence="2">The sequence shown here is derived from an EMBL/GenBank/DDBJ whole genome shotgun (WGS) entry which is preliminary data.</text>
</comment>
<feature type="compositionally biased region" description="Acidic residues" evidence="1">
    <location>
        <begin position="315"/>
        <end position="328"/>
    </location>
</feature>
<evidence type="ECO:0000256" key="1">
    <source>
        <dbReference type="SAM" id="MobiDB-lite"/>
    </source>
</evidence>
<proteinExistence type="predicted"/>
<accession>A0ABD5XRX3</accession>
<reference evidence="2 3" key="1">
    <citation type="journal article" date="2019" name="Int. J. Syst. Evol. Microbiol.">
        <title>The Global Catalogue of Microorganisms (GCM) 10K type strain sequencing project: providing services to taxonomists for standard genome sequencing and annotation.</title>
        <authorList>
            <consortium name="The Broad Institute Genomics Platform"/>
            <consortium name="The Broad Institute Genome Sequencing Center for Infectious Disease"/>
            <person name="Wu L."/>
            <person name="Ma J."/>
        </authorList>
    </citation>
    <scope>NUCLEOTIDE SEQUENCE [LARGE SCALE GENOMIC DNA]</scope>
    <source>
        <strain evidence="2 3">DT92</strain>
    </source>
</reference>
<feature type="compositionally biased region" description="Basic residues" evidence="1">
    <location>
        <begin position="465"/>
        <end position="476"/>
    </location>
</feature>
<feature type="compositionally biased region" description="Polar residues" evidence="1">
    <location>
        <begin position="404"/>
        <end position="413"/>
    </location>
</feature>
<feature type="compositionally biased region" description="Gly residues" evidence="1">
    <location>
        <begin position="376"/>
        <end position="389"/>
    </location>
</feature>
<feature type="compositionally biased region" description="Acidic residues" evidence="1">
    <location>
        <begin position="338"/>
        <end position="348"/>
    </location>
</feature>
<gene>
    <name evidence="2" type="ORF">ACFQRB_18495</name>
</gene>
<feature type="region of interest" description="Disordered" evidence="1">
    <location>
        <begin position="181"/>
        <end position="206"/>
    </location>
</feature>
<feature type="compositionally biased region" description="Basic residues" evidence="1">
    <location>
        <begin position="447"/>
        <end position="457"/>
    </location>
</feature>
<dbReference type="InterPro" id="IPR011050">
    <property type="entry name" value="Pectin_lyase_fold/virulence"/>
</dbReference>
<keyword evidence="3" id="KW-1185">Reference proteome</keyword>